<dbReference type="InterPro" id="IPR025659">
    <property type="entry name" value="Tubby-like_C"/>
</dbReference>
<dbReference type="OrthoDB" id="652307at2"/>
<dbReference type="InterPro" id="IPR038595">
    <property type="entry name" value="LOR_sf"/>
</dbReference>
<name>A0A2S4NAL1_9FLAO</name>
<sequence>MNPVLNKNLFLIKEKIGMFKASNNYDIYDATNNELVMVCREPNLGFFTKMFRFTDYKRMTPFEVVISTPEGKKLITVKRGVTFFRSDVEVLDENDRLLGTFKQKFFSIGGKFEIYDNNDFPVCKLQGKWTGWDFKFTKDTKEYAHVSKKWAGVGKEFFTSADNYVLEINDAVAPDDKIRQLILAAVTCIDMVLKE</sequence>
<organism evidence="1 2">
    <name type="scientific">Flavobacterium croceum DSM 17960</name>
    <dbReference type="NCBI Taxonomy" id="1121886"/>
    <lineage>
        <taxon>Bacteria</taxon>
        <taxon>Pseudomonadati</taxon>
        <taxon>Bacteroidota</taxon>
        <taxon>Flavobacteriia</taxon>
        <taxon>Flavobacteriales</taxon>
        <taxon>Flavobacteriaceae</taxon>
        <taxon>Flavobacterium</taxon>
    </lineage>
</organism>
<dbReference type="EMBL" id="PQNY01000002">
    <property type="protein sequence ID" value="POS02739.1"/>
    <property type="molecule type" value="Genomic_DNA"/>
</dbReference>
<dbReference type="PANTHER" id="PTHR23248:SF9">
    <property type="entry name" value="PHOSPHOLIPID SCRAMBLASE"/>
    <property type="match status" value="1"/>
</dbReference>
<dbReference type="Proteomes" id="UP000237056">
    <property type="component" value="Unassembled WGS sequence"/>
</dbReference>
<accession>A0A2S4NAL1</accession>
<dbReference type="InterPro" id="IPR005552">
    <property type="entry name" value="Scramblase"/>
</dbReference>
<dbReference type="AlphaFoldDB" id="A0A2S4NAL1"/>
<dbReference type="GO" id="GO:0017128">
    <property type="term" value="F:phospholipid scramblase activity"/>
    <property type="evidence" value="ECO:0007669"/>
    <property type="project" value="InterPro"/>
</dbReference>
<reference evidence="1 2" key="1">
    <citation type="submission" date="2018-01" db="EMBL/GenBank/DDBJ databases">
        <title>Genomic Encyclopedia of Type Strains, Phase I: the one thousand microbial genomes (KMG-I) project.</title>
        <authorList>
            <person name="Goeker M."/>
        </authorList>
    </citation>
    <scope>NUCLEOTIDE SEQUENCE [LARGE SCALE GENOMIC DNA]</scope>
    <source>
        <strain evidence="1 2">DSM 17960</strain>
    </source>
</reference>
<proteinExistence type="predicted"/>
<dbReference type="PANTHER" id="PTHR23248">
    <property type="entry name" value="PHOSPHOLIPID SCRAMBLASE-RELATED"/>
    <property type="match status" value="1"/>
</dbReference>
<evidence type="ECO:0000313" key="2">
    <source>
        <dbReference type="Proteomes" id="UP000237056"/>
    </source>
</evidence>
<dbReference type="GO" id="GO:0005886">
    <property type="term" value="C:plasma membrane"/>
    <property type="evidence" value="ECO:0007669"/>
    <property type="project" value="TreeGrafter"/>
</dbReference>
<keyword evidence="2" id="KW-1185">Reference proteome</keyword>
<evidence type="ECO:0000313" key="1">
    <source>
        <dbReference type="EMBL" id="POS02739.1"/>
    </source>
</evidence>
<dbReference type="Pfam" id="PF03803">
    <property type="entry name" value="Scramblase"/>
    <property type="match status" value="1"/>
</dbReference>
<dbReference type="RefSeq" id="WP_103724992.1">
    <property type="nucleotide sequence ID" value="NZ_PQNY01000002.1"/>
</dbReference>
<gene>
    <name evidence="1" type="ORF">Q361_10251</name>
</gene>
<dbReference type="SUPFAM" id="SSF54518">
    <property type="entry name" value="Tubby C-terminal domain-like"/>
    <property type="match status" value="1"/>
</dbReference>
<dbReference type="Gene3D" id="2.40.160.200">
    <property type="entry name" value="LURP1-related"/>
    <property type="match status" value="1"/>
</dbReference>
<comment type="caution">
    <text evidence="1">The sequence shown here is derived from an EMBL/GenBank/DDBJ whole genome shotgun (WGS) entry which is preliminary data.</text>
</comment>
<protein>
    <submittedName>
        <fullName evidence="1">Uncharacterized protein YxjI</fullName>
    </submittedName>
</protein>